<dbReference type="AlphaFoldDB" id="A0A182VD97"/>
<evidence type="ECO:0000313" key="4">
    <source>
        <dbReference type="Proteomes" id="UP000075903"/>
    </source>
</evidence>
<dbReference type="EnsemblMetazoa" id="AMEM013006-RA">
    <property type="protein sequence ID" value="AMEM013006-PA"/>
    <property type="gene ID" value="AMEM013006"/>
</dbReference>
<keyword evidence="2" id="KW-0812">Transmembrane</keyword>
<dbReference type="Proteomes" id="UP000075903">
    <property type="component" value="Unassembled WGS sequence"/>
</dbReference>
<evidence type="ECO:0000256" key="2">
    <source>
        <dbReference type="SAM" id="Phobius"/>
    </source>
</evidence>
<name>A0A182VD97_ANOME</name>
<evidence type="ECO:0000313" key="3">
    <source>
        <dbReference type="EnsemblMetazoa" id="AMEM013006-PA"/>
    </source>
</evidence>
<dbReference type="VEuPathDB" id="VectorBase:AMEM013006"/>
<keyword evidence="4" id="KW-1185">Reference proteome</keyword>
<feature type="region of interest" description="Disordered" evidence="1">
    <location>
        <begin position="107"/>
        <end position="132"/>
    </location>
</feature>
<feature type="compositionally biased region" description="Basic and acidic residues" evidence="1">
    <location>
        <begin position="153"/>
        <end position="170"/>
    </location>
</feature>
<evidence type="ECO:0000256" key="1">
    <source>
        <dbReference type="SAM" id="MobiDB-lite"/>
    </source>
</evidence>
<keyword evidence="2" id="KW-0472">Membrane</keyword>
<sequence>MIHKPVLAVVKRARPRFSSWLFWPVLAEKAFPGFLEGTGEGGGPTGSQEAVIVAHASDLHQNPCRSLGYTLGSFFFFALCGCYPLVVVSLLLLLLLLVERSKQSDRLSGRAKREREKPVFGVPPPPAPGQRCPIGAHGLGWEKWISTGPLEPHPSRCERANETEKARSGS</sequence>
<keyword evidence="2" id="KW-1133">Transmembrane helix</keyword>
<proteinExistence type="predicted"/>
<feature type="compositionally biased region" description="Basic and acidic residues" evidence="1">
    <location>
        <begin position="107"/>
        <end position="118"/>
    </location>
</feature>
<reference evidence="3" key="1">
    <citation type="submission" date="2020-05" db="UniProtKB">
        <authorList>
            <consortium name="EnsemblMetazoa"/>
        </authorList>
    </citation>
    <scope>IDENTIFICATION</scope>
    <source>
        <strain evidence="3">MAF</strain>
    </source>
</reference>
<organism evidence="3 4">
    <name type="scientific">Anopheles merus</name>
    <name type="common">Mosquito</name>
    <dbReference type="NCBI Taxonomy" id="30066"/>
    <lineage>
        <taxon>Eukaryota</taxon>
        <taxon>Metazoa</taxon>
        <taxon>Ecdysozoa</taxon>
        <taxon>Arthropoda</taxon>
        <taxon>Hexapoda</taxon>
        <taxon>Insecta</taxon>
        <taxon>Pterygota</taxon>
        <taxon>Neoptera</taxon>
        <taxon>Endopterygota</taxon>
        <taxon>Diptera</taxon>
        <taxon>Nematocera</taxon>
        <taxon>Culicoidea</taxon>
        <taxon>Culicidae</taxon>
        <taxon>Anophelinae</taxon>
        <taxon>Anopheles</taxon>
    </lineage>
</organism>
<feature type="transmembrane region" description="Helical" evidence="2">
    <location>
        <begin position="74"/>
        <end position="98"/>
    </location>
</feature>
<protein>
    <submittedName>
        <fullName evidence="3">Uncharacterized protein</fullName>
    </submittedName>
</protein>
<feature type="region of interest" description="Disordered" evidence="1">
    <location>
        <begin position="146"/>
        <end position="170"/>
    </location>
</feature>
<accession>A0A182VD97</accession>